<dbReference type="AlphaFoldDB" id="A0A183AGZ3"/>
<dbReference type="EMBL" id="UZAN01043194">
    <property type="protein sequence ID" value="VDP77747.1"/>
    <property type="molecule type" value="Genomic_DNA"/>
</dbReference>
<dbReference type="OrthoDB" id="6220944at2759"/>
<organism evidence="5">
    <name type="scientific">Echinostoma caproni</name>
    <dbReference type="NCBI Taxonomy" id="27848"/>
    <lineage>
        <taxon>Eukaryota</taxon>
        <taxon>Metazoa</taxon>
        <taxon>Spiralia</taxon>
        <taxon>Lophotrochozoa</taxon>
        <taxon>Platyhelminthes</taxon>
        <taxon>Trematoda</taxon>
        <taxon>Digenea</taxon>
        <taxon>Plagiorchiida</taxon>
        <taxon>Echinostomata</taxon>
        <taxon>Echinostomatoidea</taxon>
        <taxon>Echinostomatidae</taxon>
        <taxon>Echinostoma</taxon>
    </lineage>
</organism>
<dbReference type="SUPFAM" id="SSF56672">
    <property type="entry name" value="DNA/RNA polymerases"/>
    <property type="match status" value="1"/>
</dbReference>
<reference evidence="3 4" key="2">
    <citation type="submission" date="2018-11" db="EMBL/GenBank/DDBJ databases">
        <authorList>
            <consortium name="Pathogen Informatics"/>
        </authorList>
    </citation>
    <scope>NUCLEOTIDE SEQUENCE [LARGE SCALE GENOMIC DNA]</scope>
    <source>
        <strain evidence="3 4">Egypt</strain>
    </source>
</reference>
<feature type="domain" description="Reverse transcriptase" evidence="1">
    <location>
        <begin position="225"/>
        <end position="352"/>
    </location>
</feature>
<dbReference type="PANTHER" id="PTHR37984">
    <property type="entry name" value="PROTEIN CBG26694"/>
    <property type="match status" value="1"/>
</dbReference>
<dbReference type="CDD" id="cd01647">
    <property type="entry name" value="RT_LTR"/>
    <property type="match status" value="1"/>
</dbReference>
<dbReference type="Gene3D" id="3.10.10.10">
    <property type="entry name" value="HIV Type 1 Reverse Transcriptase, subunit A, domain 1"/>
    <property type="match status" value="1"/>
</dbReference>
<dbReference type="WBParaSite" id="ECPE_0000624101-mRNA-1">
    <property type="protein sequence ID" value="ECPE_0000624101-mRNA-1"/>
    <property type="gene ID" value="ECPE_0000624101"/>
</dbReference>
<evidence type="ECO:0000313" key="3">
    <source>
        <dbReference type="EMBL" id="VDP77747.1"/>
    </source>
</evidence>
<dbReference type="PANTHER" id="PTHR37984:SF9">
    <property type="entry name" value="INTEGRASE CATALYTIC DOMAIN-CONTAINING PROTEIN"/>
    <property type="match status" value="1"/>
</dbReference>
<evidence type="ECO:0000259" key="2">
    <source>
        <dbReference type="Pfam" id="PF17919"/>
    </source>
</evidence>
<name>A0A183AGZ3_9TREM</name>
<dbReference type="Gene3D" id="3.30.70.270">
    <property type="match status" value="2"/>
</dbReference>
<dbReference type="InterPro" id="IPR050951">
    <property type="entry name" value="Retrovirus_Pol_polyprotein"/>
</dbReference>
<protein>
    <submittedName>
        <fullName evidence="5">Reverse transcriptase domain-containing protein</fullName>
    </submittedName>
</protein>
<feature type="domain" description="Reverse transcriptase/retrotransposon-derived protein RNase H-like" evidence="2">
    <location>
        <begin position="414"/>
        <end position="507"/>
    </location>
</feature>
<dbReference type="InterPro" id="IPR041577">
    <property type="entry name" value="RT_RNaseH_2"/>
</dbReference>
<evidence type="ECO:0000313" key="4">
    <source>
        <dbReference type="Proteomes" id="UP000272942"/>
    </source>
</evidence>
<evidence type="ECO:0000313" key="5">
    <source>
        <dbReference type="WBParaSite" id="ECPE_0000624101-mRNA-1"/>
    </source>
</evidence>
<accession>A0A183AGZ3</accession>
<keyword evidence="4" id="KW-1185">Reference proteome</keyword>
<evidence type="ECO:0000259" key="1">
    <source>
        <dbReference type="Pfam" id="PF00078"/>
    </source>
</evidence>
<sequence>MIRANHVSRRGFILQLNNQALRCNYGDHLKEQLCDRLVAGTNNLTLERKLLEKDLTFAEARKICEQHDDRMRATSSEAVTLFQRPNRPPIVKCTPKLQEDPSGKTKRINPYCSMSNVHTCLQRLIVKCSNKTGGMNVQPVILEVDDEPIFLKRRVIPYGQREGVLQALEKTERDGVITRVTSSTWTAPIVIVIKSDSKTPRIRGDYRFTLNLRLRKCAATTMKMGDFMKALHGNTCLSKIDLADAYLHIPLASSCRQFTAINTLWGLHQYNFLPFGLQTSSEIFQIVVDEVICGLNGVLVYQDDIIVFGTTKAEHEDRLLKILERLAQKNVSIRAFKCMFSLPELECLGLTVNAKGYRPDPSSFRSLTELESPRDQNQVRYIMAYLQYYSRFVPNFATKPQLPFVAQSTTEWKWTAEWEQILLEIIQIIADRPVLASFSPTKHPTLITDASDVGTVTVPGMDGRPLVCISRLLNTVGRGYSQTQKEALAAYWAVQRLHKYLFGLRFTTVTDHQALQ</sequence>
<gene>
    <name evidence="3" type="ORF">ECPE_LOCUS6229</name>
</gene>
<dbReference type="Pfam" id="PF00078">
    <property type="entry name" value="RVT_1"/>
    <property type="match status" value="1"/>
</dbReference>
<dbReference type="Pfam" id="PF17919">
    <property type="entry name" value="RT_RNaseH_2"/>
    <property type="match status" value="1"/>
</dbReference>
<proteinExistence type="predicted"/>
<reference evidence="5" key="1">
    <citation type="submission" date="2016-06" db="UniProtKB">
        <authorList>
            <consortium name="WormBaseParasite"/>
        </authorList>
    </citation>
    <scope>IDENTIFICATION</scope>
</reference>
<dbReference type="InterPro" id="IPR000477">
    <property type="entry name" value="RT_dom"/>
</dbReference>
<dbReference type="InterPro" id="IPR043502">
    <property type="entry name" value="DNA/RNA_pol_sf"/>
</dbReference>
<dbReference type="InterPro" id="IPR043128">
    <property type="entry name" value="Rev_trsase/Diguanyl_cyclase"/>
</dbReference>
<dbReference type="Proteomes" id="UP000272942">
    <property type="component" value="Unassembled WGS sequence"/>
</dbReference>